<feature type="domain" description="DNA polymerase epsilon catalytic subunit A C-terminal" evidence="2">
    <location>
        <begin position="109"/>
        <end position="307"/>
    </location>
</feature>
<dbReference type="GO" id="GO:0008310">
    <property type="term" value="F:single-stranded DNA 3'-5' DNA exonuclease activity"/>
    <property type="evidence" value="ECO:0007669"/>
    <property type="project" value="TreeGrafter"/>
</dbReference>
<dbReference type="GO" id="GO:0051539">
    <property type="term" value="F:4 iron, 4 sulfur cluster binding"/>
    <property type="evidence" value="ECO:0007669"/>
    <property type="project" value="UniProtKB-KW"/>
</dbReference>
<keyword evidence="1" id="KW-0004">4Fe-4S</keyword>
<dbReference type="InterPro" id="IPR029703">
    <property type="entry name" value="POL2"/>
</dbReference>
<dbReference type="GO" id="GO:0000278">
    <property type="term" value="P:mitotic cell cycle"/>
    <property type="evidence" value="ECO:0007669"/>
    <property type="project" value="TreeGrafter"/>
</dbReference>
<dbReference type="EC" id="2.7.7.7" evidence="1"/>
<dbReference type="AlphaFoldDB" id="A0A835U7J1"/>
<dbReference type="InterPro" id="IPR013697">
    <property type="entry name" value="DNA_pol_e_suA_C"/>
</dbReference>
<dbReference type="GO" id="GO:0008622">
    <property type="term" value="C:epsilon DNA polymerase complex"/>
    <property type="evidence" value="ECO:0007669"/>
    <property type="project" value="InterPro"/>
</dbReference>
<name>A0A835U7J1_VANPL</name>
<proteinExistence type="inferred from homology"/>
<dbReference type="GO" id="GO:0045004">
    <property type="term" value="P:DNA replication proofreading"/>
    <property type="evidence" value="ECO:0007669"/>
    <property type="project" value="TreeGrafter"/>
</dbReference>
<keyword evidence="1" id="KW-0411">Iron-sulfur</keyword>
<dbReference type="GO" id="GO:0003887">
    <property type="term" value="F:DNA-directed DNA polymerase activity"/>
    <property type="evidence" value="ECO:0007669"/>
    <property type="project" value="UniProtKB-KW"/>
</dbReference>
<comment type="cofactor">
    <cofactor evidence="1">
        <name>[4Fe-4S] cluster</name>
        <dbReference type="ChEBI" id="CHEBI:49883"/>
    </cofactor>
</comment>
<evidence type="ECO:0000313" key="4">
    <source>
        <dbReference type="Proteomes" id="UP000636800"/>
    </source>
</evidence>
<keyword evidence="1" id="KW-0479">Metal-binding</keyword>
<dbReference type="GO" id="GO:0006287">
    <property type="term" value="P:base-excision repair, gap-filling"/>
    <property type="evidence" value="ECO:0007669"/>
    <property type="project" value="TreeGrafter"/>
</dbReference>
<keyword evidence="1" id="KW-0239">DNA-directed DNA polymerase</keyword>
<comment type="subcellular location">
    <subcellularLocation>
        <location evidence="1">Nucleus</location>
    </subcellularLocation>
</comment>
<dbReference type="SMART" id="SM01159">
    <property type="entry name" value="DUF1744"/>
    <property type="match status" value="1"/>
</dbReference>
<evidence type="ECO:0000313" key="3">
    <source>
        <dbReference type="EMBL" id="KAG0452544.1"/>
    </source>
</evidence>
<reference evidence="3 4" key="1">
    <citation type="journal article" date="2020" name="Nat. Food">
        <title>A phased Vanilla planifolia genome enables genetic improvement of flavour and production.</title>
        <authorList>
            <person name="Hasing T."/>
            <person name="Tang H."/>
            <person name="Brym M."/>
            <person name="Khazi F."/>
            <person name="Huang T."/>
            <person name="Chambers A.H."/>
        </authorList>
    </citation>
    <scope>NUCLEOTIDE SEQUENCE [LARGE SCALE GENOMIC DNA]</scope>
    <source>
        <tissue evidence="3">Leaf</tissue>
    </source>
</reference>
<dbReference type="GO" id="GO:0003677">
    <property type="term" value="F:DNA binding"/>
    <property type="evidence" value="ECO:0007669"/>
    <property type="project" value="UniProtKB-KW"/>
</dbReference>
<dbReference type="PANTHER" id="PTHR10670">
    <property type="entry name" value="DNA POLYMERASE EPSILON CATALYTIC SUBUNIT A"/>
    <property type="match status" value="1"/>
</dbReference>
<keyword evidence="1" id="KW-0808">Transferase</keyword>
<dbReference type="PANTHER" id="PTHR10670:SF0">
    <property type="entry name" value="DNA POLYMERASE EPSILON CATALYTIC SUBUNIT A"/>
    <property type="match status" value="1"/>
</dbReference>
<protein>
    <recommendedName>
        <fullName evidence="1">DNA polymerase epsilon catalytic subunit</fullName>
        <ecNumber evidence="1">2.7.7.7</ecNumber>
    </recommendedName>
</protein>
<keyword evidence="1" id="KW-0235">DNA replication</keyword>
<keyword evidence="1" id="KW-0863">Zinc-finger</keyword>
<dbReference type="EMBL" id="JADCNL010000014">
    <property type="protein sequence ID" value="KAG0452544.1"/>
    <property type="molecule type" value="Genomic_DNA"/>
</dbReference>
<dbReference type="Pfam" id="PF08490">
    <property type="entry name" value="DUF1744"/>
    <property type="match status" value="1"/>
</dbReference>
<gene>
    <name evidence="3" type="ORF">HPP92_025208</name>
</gene>
<evidence type="ECO:0000256" key="1">
    <source>
        <dbReference type="RuleBase" id="RU365029"/>
    </source>
</evidence>
<comment type="catalytic activity">
    <reaction evidence="1">
        <text>DNA(n) + a 2'-deoxyribonucleoside 5'-triphosphate = DNA(n+1) + diphosphate</text>
        <dbReference type="Rhea" id="RHEA:22508"/>
        <dbReference type="Rhea" id="RHEA-COMP:17339"/>
        <dbReference type="Rhea" id="RHEA-COMP:17340"/>
        <dbReference type="ChEBI" id="CHEBI:33019"/>
        <dbReference type="ChEBI" id="CHEBI:61560"/>
        <dbReference type="ChEBI" id="CHEBI:173112"/>
        <dbReference type="EC" id="2.7.7.7"/>
    </reaction>
</comment>
<keyword evidence="1" id="KW-0238">DNA-binding</keyword>
<keyword evidence="1" id="KW-0539">Nucleus</keyword>
<keyword evidence="1" id="KW-0548">Nucleotidyltransferase</keyword>
<comment type="similarity">
    <text evidence="1">Belongs to the DNA polymerase type-B family.</text>
</comment>
<evidence type="ECO:0000259" key="2">
    <source>
        <dbReference type="SMART" id="SM01159"/>
    </source>
</evidence>
<dbReference type="GO" id="GO:0006297">
    <property type="term" value="P:nucleotide-excision repair, DNA gap filling"/>
    <property type="evidence" value="ECO:0007669"/>
    <property type="project" value="TreeGrafter"/>
</dbReference>
<sequence>MSLDKGLRPVVHNFCYEEIVSVEDSSQANGIHMSNGPFLEHVSNSQESIDKNVDYQGWLDHKKRKWKATLEQRKEEEHQFEEFLGRRVNKTLPHGRPTFNLIEELSSSLLEKQFREAYQAMTSEDPPHANYASVKVEYVRTIEAGEKQGHSGPTVAVIECPNIHAITSAVRALDDYPCITALGWQGTAGKIAMQRCAASSKWFKERILLSRYAHVPIGNFELDWLLFIADTFFSRALRDQQQILWTSDDGIPDLGGTYEGTHALLMRCSCIWECVADVILQHLYRWLCSPMSKLHDPALHRVFKQGICLSGLNLSHFTSSIHYCSWISQLQFRLLKLSSICDQLSERADQQPFLRKAPEDRLRHAFTTSKAKNNDIDNVEDDGFKHFNTSHSNR</sequence>
<comment type="caution">
    <text evidence="3">The sequence shown here is derived from an EMBL/GenBank/DDBJ whole genome shotgun (WGS) entry which is preliminary data.</text>
</comment>
<comment type="function">
    <text evidence="1">DNA polymerase II participates in chromosomal DNA replication.</text>
</comment>
<dbReference type="Proteomes" id="UP000636800">
    <property type="component" value="Unassembled WGS sequence"/>
</dbReference>
<dbReference type="OrthoDB" id="987572at2759"/>
<dbReference type="GO" id="GO:0006272">
    <property type="term" value="P:leading strand elongation"/>
    <property type="evidence" value="ECO:0007669"/>
    <property type="project" value="TreeGrafter"/>
</dbReference>
<keyword evidence="1" id="KW-0862">Zinc</keyword>
<organism evidence="3 4">
    <name type="scientific">Vanilla planifolia</name>
    <name type="common">Vanilla</name>
    <dbReference type="NCBI Taxonomy" id="51239"/>
    <lineage>
        <taxon>Eukaryota</taxon>
        <taxon>Viridiplantae</taxon>
        <taxon>Streptophyta</taxon>
        <taxon>Embryophyta</taxon>
        <taxon>Tracheophyta</taxon>
        <taxon>Spermatophyta</taxon>
        <taxon>Magnoliopsida</taxon>
        <taxon>Liliopsida</taxon>
        <taxon>Asparagales</taxon>
        <taxon>Orchidaceae</taxon>
        <taxon>Vanilloideae</taxon>
        <taxon>Vanilleae</taxon>
        <taxon>Vanilla</taxon>
    </lineage>
</organism>
<dbReference type="GO" id="GO:0008270">
    <property type="term" value="F:zinc ion binding"/>
    <property type="evidence" value="ECO:0007669"/>
    <property type="project" value="UniProtKB-KW"/>
</dbReference>
<keyword evidence="4" id="KW-1185">Reference proteome</keyword>
<accession>A0A835U7J1</accession>
<keyword evidence="1" id="KW-0408">Iron</keyword>